<evidence type="ECO:0000256" key="20">
    <source>
        <dbReference type="ARBA" id="ARBA00023228"/>
    </source>
</evidence>
<protein>
    <recommendedName>
        <fullName evidence="6">Protein SEC13 homolog</fullName>
    </recommendedName>
</protein>
<keyword evidence="13" id="KW-0509">mRNA transport</keyword>
<keyword evidence="12" id="KW-0999">Mitochondrion inner membrane</keyword>
<dbReference type="GO" id="GO:0032527">
    <property type="term" value="P:protein exit from endoplasmic reticulum"/>
    <property type="evidence" value="ECO:0007669"/>
    <property type="project" value="TreeGrafter"/>
</dbReference>
<evidence type="ECO:0000256" key="6">
    <source>
        <dbReference type="ARBA" id="ARBA00019195"/>
    </source>
</evidence>
<dbReference type="InterPro" id="IPR036322">
    <property type="entry name" value="WD40_repeat_dom_sf"/>
</dbReference>
<dbReference type="GO" id="GO:0045259">
    <property type="term" value="C:proton-transporting ATP synthase complex"/>
    <property type="evidence" value="ECO:0007669"/>
    <property type="project" value="UniProtKB-KW"/>
</dbReference>
<dbReference type="InterPro" id="IPR036204">
    <property type="entry name" value="ATP_synth_f6_sf_mt"/>
</dbReference>
<evidence type="ECO:0000313" key="23">
    <source>
        <dbReference type="EMBL" id="ERL92416.1"/>
    </source>
</evidence>
<keyword evidence="20" id="KW-0458">Lysosome</keyword>
<proteinExistence type="inferred from homology"/>
<evidence type="ECO:0000256" key="5">
    <source>
        <dbReference type="ARBA" id="ARBA00010102"/>
    </source>
</evidence>
<dbReference type="EMBL" id="KB632326">
    <property type="protein sequence ID" value="ERL92416.1"/>
    <property type="molecule type" value="Genomic_DNA"/>
</dbReference>
<dbReference type="SMR" id="U4UQK2"/>
<dbReference type="GO" id="GO:0005743">
    <property type="term" value="C:mitochondrial inner membrane"/>
    <property type="evidence" value="ECO:0007669"/>
    <property type="project" value="UniProtKB-SubCell"/>
</dbReference>
<dbReference type="Proteomes" id="UP000030742">
    <property type="component" value="Unassembled WGS sequence"/>
</dbReference>
<feature type="repeat" description="WD" evidence="22">
    <location>
        <begin position="53"/>
        <end position="87"/>
    </location>
</feature>
<reference evidence="23 24" key="1">
    <citation type="journal article" date="2013" name="Genome Biol.">
        <title>Draft genome of the mountain pine beetle, Dendroctonus ponderosae Hopkins, a major forest pest.</title>
        <authorList>
            <person name="Keeling C.I."/>
            <person name="Yuen M.M."/>
            <person name="Liao N.Y."/>
            <person name="Docking T.R."/>
            <person name="Chan S.K."/>
            <person name="Taylor G.A."/>
            <person name="Palmquist D.L."/>
            <person name="Jackman S.D."/>
            <person name="Nguyen A."/>
            <person name="Li M."/>
            <person name="Henderson H."/>
            <person name="Janes J.K."/>
            <person name="Zhao Y."/>
            <person name="Pandoh P."/>
            <person name="Moore R."/>
            <person name="Sperling F.A."/>
            <person name="Huber D.P."/>
            <person name="Birol I."/>
            <person name="Jones S.J."/>
            <person name="Bohlmann J."/>
        </authorList>
    </citation>
    <scope>NUCLEOTIDE SEQUENCE</scope>
</reference>
<keyword evidence="10" id="KW-0677">Repeat</keyword>
<accession>U4UQK2</accession>
<dbReference type="GO" id="GO:0005198">
    <property type="term" value="F:structural molecule activity"/>
    <property type="evidence" value="ECO:0007669"/>
    <property type="project" value="InterPro"/>
</dbReference>
<dbReference type="SUPFAM" id="SSF111357">
    <property type="entry name" value="Mitochondrial ATP synthase coupling factor 6"/>
    <property type="match status" value="1"/>
</dbReference>
<evidence type="ECO:0000256" key="12">
    <source>
        <dbReference type="ARBA" id="ARBA00022792"/>
    </source>
</evidence>
<sequence length="331" mass="37019">MVSIINSVDTGHEDMIHDAEVDYYGLRLATCSSDNSVKVYNIRNGASALLDDLKGHFGPVWQIAWSHPKFGNLLASCSYDRRVIIWKETNRKWAKYYEYTNHDSSVNSVQFAPAEFGLILACGSSDGSISVLTFTPETNSWDAKKIQNAHAIGCNSVSWAPATTPLFNGNENEQQPLVKRLVSGGCDNLVKIWKEAGDQWVEESKLEVHSDWVRDVAWAPSMLSYQILSNVKTSVRSAIHSRNIGILAPCLQKATDPIQQLFVDKIREYKQKSNSGKSLVEPTPELERELKQELEKVAKQFGGDSGVDMTKFPELKFQDPVIDPINLEPSK</sequence>
<evidence type="ECO:0000256" key="14">
    <source>
        <dbReference type="ARBA" id="ARBA00022927"/>
    </source>
</evidence>
<dbReference type="Gene3D" id="1.10.246.110">
    <property type="entry name" value="Mitochondrial ATP synthase-coupling factor 6"/>
    <property type="match status" value="1"/>
</dbReference>
<dbReference type="GO" id="GO:0030127">
    <property type="term" value="C:COPII vesicle coat"/>
    <property type="evidence" value="ECO:0007669"/>
    <property type="project" value="TreeGrafter"/>
</dbReference>
<dbReference type="PANTHER" id="PTHR11024">
    <property type="entry name" value="NUCLEAR PORE COMPLEX PROTEIN SEC13 / SEH1 FAMILY MEMBER"/>
    <property type="match status" value="1"/>
</dbReference>
<dbReference type="PROSITE" id="PS50082">
    <property type="entry name" value="WD_REPEATS_2"/>
    <property type="match status" value="2"/>
</dbReference>
<evidence type="ECO:0000256" key="22">
    <source>
        <dbReference type="PROSITE-ProRule" id="PRU00221"/>
    </source>
</evidence>
<dbReference type="GO" id="GO:0032008">
    <property type="term" value="P:positive regulation of TOR signaling"/>
    <property type="evidence" value="ECO:0007669"/>
    <property type="project" value="TreeGrafter"/>
</dbReference>
<dbReference type="GO" id="GO:0015078">
    <property type="term" value="F:proton transmembrane transporter activity"/>
    <property type="evidence" value="ECO:0007669"/>
    <property type="project" value="InterPro"/>
</dbReference>
<keyword evidence="11" id="KW-0375">Hydrogen ion transport</keyword>
<keyword evidence="14" id="KW-0653">Protein transport</keyword>
<evidence type="ECO:0000256" key="18">
    <source>
        <dbReference type="ARBA" id="ARBA00023132"/>
    </source>
</evidence>
<dbReference type="FunFam" id="1.10.246.110:FF:000001">
    <property type="entry name" value="ATP synthase-coupling factor 6, mitochondrial"/>
    <property type="match status" value="1"/>
</dbReference>
<dbReference type="InterPro" id="IPR001680">
    <property type="entry name" value="WD40_rpt"/>
</dbReference>
<evidence type="ECO:0000313" key="24">
    <source>
        <dbReference type="Proteomes" id="UP000030742"/>
    </source>
</evidence>
<evidence type="ECO:0000256" key="17">
    <source>
        <dbReference type="ARBA" id="ARBA00023128"/>
    </source>
</evidence>
<dbReference type="GO" id="GO:0015986">
    <property type="term" value="P:proton motive force-driven ATP synthesis"/>
    <property type="evidence" value="ECO:0007669"/>
    <property type="project" value="InterPro"/>
</dbReference>
<evidence type="ECO:0000256" key="21">
    <source>
        <dbReference type="ARBA" id="ARBA00023242"/>
    </source>
</evidence>
<dbReference type="Pfam" id="PF00400">
    <property type="entry name" value="WD40"/>
    <property type="match status" value="3"/>
</dbReference>
<organism evidence="23 24">
    <name type="scientific">Dendroctonus ponderosae</name>
    <name type="common">Mountain pine beetle</name>
    <dbReference type="NCBI Taxonomy" id="77166"/>
    <lineage>
        <taxon>Eukaryota</taxon>
        <taxon>Metazoa</taxon>
        <taxon>Ecdysozoa</taxon>
        <taxon>Arthropoda</taxon>
        <taxon>Hexapoda</taxon>
        <taxon>Insecta</taxon>
        <taxon>Pterygota</taxon>
        <taxon>Neoptera</taxon>
        <taxon>Endopterygota</taxon>
        <taxon>Coleoptera</taxon>
        <taxon>Polyphaga</taxon>
        <taxon>Cucujiformia</taxon>
        <taxon>Curculionidae</taxon>
        <taxon>Scolytinae</taxon>
        <taxon>Dendroctonus</taxon>
    </lineage>
</organism>
<keyword evidence="9 22" id="KW-0853">WD repeat</keyword>
<evidence type="ECO:0000256" key="9">
    <source>
        <dbReference type="ARBA" id="ARBA00022574"/>
    </source>
</evidence>
<comment type="subcellular location">
    <subcellularLocation>
        <location evidence="2">Lysosome</location>
    </subcellularLocation>
    <subcellularLocation>
        <location evidence="1">Mitochondrion inner membrane</location>
    </subcellularLocation>
    <subcellularLocation>
        <location evidence="3">Nucleus</location>
        <location evidence="3">Nuclear pore complex</location>
    </subcellularLocation>
</comment>
<evidence type="ECO:0000256" key="15">
    <source>
        <dbReference type="ARBA" id="ARBA00023010"/>
    </source>
</evidence>
<dbReference type="GO" id="GO:0005764">
    <property type="term" value="C:lysosome"/>
    <property type="evidence" value="ECO:0007669"/>
    <property type="project" value="UniProtKB-SubCell"/>
</dbReference>
<dbReference type="OrthoDB" id="364224at2759"/>
<evidence type="ECO:0000256" key="1">
    <source>
        <dbReference type="ARBA" id="ARBA00004273"/>
    </source>
</evidence>
<evidence type="ECO:0000256" key="13">
    <source>
        <dbReference type="ARBA" id="ARBA00022816"/>
    </source>
</evidence>
<keyword evidence="15" id="KW-0811">Translocation</keyword>
<evidence type="ECO:0000256" key="19">
    <source>
        <dbReference type="ARBA" id="ARBA00023136"/>
    </source>
</evidence>
<evidence type="ECO:0000256" key="7">
    <source>
        <dbReference type="ARBA" id="ARBA00022448"/>
    </source>
</evidence>
<dbReference type="InterPro" id="IPR015943">
    <property type="entry name" value="WD40/YVTN_repeat-like_dom_sf"/>
</dbReference>
<comment type="similarity">
    <text evidence="4">Belongs to the eukaryotic ATPase subunit F6 family.</text>
</comment>
<evidence type="ECO:0000256" key="10">
    <source>
        <dbReference type="ARBA" id="ARBA00022737"/>
    </source>
</evidence>
<dbReference type="AlphaFoldDB" id="U4UQK2"/>
<evidence type="ECO:0000256" key="8">
    <source>
        <dbReference type="ARBA" id="ARBA00022547"/>
    </source>
</evidence>
<keyword evidence="17" id="KW-0496">Mitochondrion</keyword>
<keyword evidence="16" id="KW-0406">Ion transport</keyword>
<evidence type="ECO:0000256" key="16">
    <source>
        <dbReference type="ARBA" id="ARBA00023065"/>
    </source>
</evidence>
<keyword evidence="21" id="KW-0539">Nucleus</keyword>
<dbReference type="GO" id="GO:0051028">
    <property type="term" value="P:mRNA transport"/>
    <property type="evidence" value="ECO:0007669"/>
    <property type="project" value="UniProtKB-KW"/>
</dbReference>
<evidence type="ECO:0000256" key="2">
    <source>
        <dbReference type="ARBA" id="ARBA00004371"/>
    </source>
</evidence>
<dbReference type="Gene3D" id="2.130.10.10">
    <property type="entry name" value="YVTN repeat-like/Quinoprotein amine dehydrogenase"/>
    <property type="match status" value="1"/>
</dbReference>
<evidence type="ECO:0000256" key="3">
    <source>
        <dbReference type="ARBA" id="ARBA00004567"/>
    </source>
</evidence>
<dbReference type="InterPro" id="IPR037363">
    <property type="entry name" value="Sec13/Seh1_fam"/>
</dbReference>
<feature type="repeat" description="WD" evidence="22">
    <location>
        <begin position="9"/>
        <end position="50"/>
    </location>
</feature>
<dbReference type="PANTHER" id="PTHR11024:SF2">
    <property type="entry name" value="PROTEIN SEC13 HOMOLOG"/>
    <property type="match status" value="1"/>
</dbReference>
<gene>
    <name evidence="23" type="ORF">D910_09730</name>
</gene>
<dbReference type="GO" id="GO:0090114">
    <property type="term" value="P:COPII-coated vesicle budding"/>
    <property type="evidence" value="ECO:0007669"/>
    <property type="project" value="TreeGrafter"/>
</dbReference>
<dbReference type="GO" id="GO:0031080">
    <property type="term" value="C:nuclear pore outer ring"/>
    <property type="evidence" value="ECO:0007669"/>
    <property type="project" value="TreeGrafter"/>
</dbReference>
<comment type="similarity">
    <text evidence="5">Belongs to the WD repeat SEC13 family.</text>
</comment>
<keyword evidence="8" id="KW-0138">CF(0)</keyword>
<dbReference type="SUPFAM" id="SSF50978">
    <property type="entry name" value="WD40 repeat-like"/>
    <property type="match status" value="1"/>
</dbReference>
<evidence type="ECO:0000256" key="11">
    <source>
        <dbReference type="ARBA" id="ARBA00022781"/>
    </source>
</evidence>
<evidence type="ECO:0000256" key="4">
    <source>
        <dbReference type="ARBA" id="ARBA00007346"/>
    </source>
</evidence>
<dbReference type="Pfam" id="PF05511">
    <property type="entry name" value="ATP-synt_F6"/>
    <property type="match status" value="1"/>
</dbReference>
<keyword evidence="18" id="KW-0906">Nuclear pore complex</keyword>
<name>U4UQK2_DENPD</name>
<dbReference type="SMART" id="SM00320">
    <property type="entry name" value="WD40"/>
    <property type="match status" value="4"/>
</dbReference>
<keyword evidence="19" id="KW-0472">Membrane</keyword>
<dbReference type="InterPro" id="IPR008387">
    <property type="entry name" value="ATP_synth_f6_mt"/>
</dbReference>
<dbReference type="STRING" id="77166.U4UQK2"/>
<dbReference type="GO" id="GO:0006606">
    <property type="term" value="P:protein import into nucleus"/>
    <property type="evidence" value="ECO:0007669"/>
    <property type="project" value="TreeGrafter"/>
</dbReference>
<keyword evidence="7" id="KW-0813">Transport</keyword>